<dbReference type="AGR" id="Xenbase:XB-GENE-29077147"/>
<dbReference type="Pfam" id="PF15498">
    <property type="entry name" value="Dendrin"/>
    <property type="match status" value="2"/>
</dbReference>
<dbReference type="CTD" id="23109"/>
<feature type="compositionally biased region" description="Polar residues" evidence="1">
    <location>
        <begin position="82"/>
        <end position="99"/>
    </location>
</feature>
<protein>
    <submittedName>
        <fullName evidence="3">Dendrin</fullName>
    </submittedName>
</protein>
<dbReference type="InterPro" id="IPR026500">
    <property type="entry name" value="Dendrin"/>
</dbReference>
<dbReference type="OMA" id="PKWREPR"/>
<proteinExistence type="predicted"/>
<dbReference type="RefSeq" id="XP_004912417.2">
    <property type="nucleotide sequence ID" value="XM_004912360.4"/>
</dbReference>
<dbReference type="OrthoDB" id="9900378at2759"/>
<feature type="compositionally biased region" description="Basic and acidic residues" evidence="1">
    <location>
        <begin position="610"/>
        <end position="624"/>
    </location>
</feature>
<sequence>MDGRRWRDEDGAWFYNTAPRRYIDSHGKHRTLPGPDYKTYTQDMEIPRRPHRDRGLYSTIPGRSVERGPMKHPYRALPVSQPPQSSILQDSTNWTSSLPQGARGPKLLGTDQKIRAVGRDEREYEDAHRMIRKQAREQDRKRRKMLREAQADSVKLSSSDGLMGKHVEDYSVYREWEPDYSTWEKKKVAKRDDTESFSWQPKHLLNQLTSHTPKIPLRGSEPQLDKEKAAAQHEGKHNQEKKRWWFKSPKQPKEGASDLPAAKYQEPLDNIYTEGGTKISNEFYKIQFTKKNQVQRNQKQLPPYVPPPSYNSSHRILSTCRNTNISNTLPGNKSVRGSVAVACMDKCEKGDHKVQLCNAESLKNPKLTISSHMNLHEGSQWAATKQKQDLQAYQNIKWDEKLPLFHNTWGGFHSQRQVSQLPLKANEFSDHIYEIVEGEGYPLTPTLSDAQKYNSGLHTDEMTYGTMIIPQQYLLPRTSEKTLTERKGTTKMMRDKVTKGEQHYPGLFDVSRPPIPSHGLKMSRDLGFSYTSDKFNYLSKRGGAGYKPSIQPEEDCGPKEERTLRVVSSKQSRSRDYPGPMTSKGAYSWYSYTLPWKKDVSDGMKTPMQHRKDPVHSSKQRVWDGDTNLPKWREPRQISTLPGRGRDQHFRRQYKDSKHRDRNVQLTETVPHQNQPQGSKENNGLFVIDATCVVVRAQYIPPPKMQQVKFLTEQQGCQGQRTEGILDFQGAYRNRKLSHLAEQCETNCGITLNRSDPVPGHSVPTKREAPNMQERAKRILGLSADELNDTQCHVERENRAKIIVEAPCAEKSQVALAKCNMTKGDHIENYEETLSSETVGNRETQEVCPLSFNGIEQVCNSARDMCYGDYAHSLTPETNIRNMAGDEIDRASVEFQIKASPKGTPQVNENTTAMMEPKASPIKHCDTHNTEETDTIRRNGVNMENANLITEKKVTSKENVGSASEPAKQHVQYEGARLPSLHDEHLSSVRGNTGHCSAASGQIHNRKWPSDVQSVNVPELAESADLNEAQRGQSKLLTPSRSPEKPYVKKHNYFAKDLREAVSRIRRHTAPDSDTDEDLDRYSSGSGSVEHGTTNAEVMTSCSSDTSDSEVTVILSKGETKEKVDSNSLHAQPLPYASDATIMSSLLATDAAAEPSNLAGHQEGTGLDLNSCIKEILQDLNRTQQEFFPSVNEGSTMYQTDHTPGGAASDGKSFV</sequence>
<keyword evidence="2" id="KW-1185">Reference proteome</keyword>
<feature type="region of interest" description="Disordered" evidence="1">
    <location>
        <begin position="25"/>
        <end position="107"/>
    </location>
</feature>
<feature type="compositionally biased region" description="Polar residues" evidence="1">
    <location>
        <begin position="1083"/>
        <end position="1092"/>
    </location>
</feature>
<gene>
    <name evidence="3 4" type="primary">ddn</name>
</gene>
<feature type="region of interest" description="Disordered" evidence="1">
    <location>
        <begin position="133"/>
        <end position="152"/>
    </location>
</feature>
<feature type="compositionally biased region" description="Basic and acidic residues" evidence="1">
    <location>
        <begin position="644"/>
        <end position="662"/>
    </location>
</feature>
<name>A0A8J0QZ82_XENTR</name>
<feature type="region of interest" description="Disordered" evidence="1">
    <location>
        <begin position="212"/>
        <end position="261"/>
    </location>
</feature>
<feature type="region of interest" description="Disordered" evidence="1">
    <location>
        <begin position="986"/>
        <end position="1010"/>
    </location>
</feature>
<dbReference type="AlphaFoldDB" id="A0A8J0QZ82"/>
<feature type="compositionally biased region" description="Polar residues" evidence="1">
    <location>
        <begin position="989"/>
        <end position="1003"/>
    </location>
</feature>
<dbReference type="KEGG" id="xtr:101734041"/>
<evidence type="ECO:0000313" key="2">
    <source>
        <dbReference type="Proteomes" id="UP000008143"/>
    </source>
</evidence>
<organism evidence="2 3">
    <name type="scientific">Xenopus tropicalis</name>
    <name type="common">Western clawed frog</name>
    <name type="synonym">Silurana tropicalis</name>
    <dbReference type="NCBI Taxonomy" id="8364"/>
    <lineage>
        <taxon>Eukaryota</taxon>
        <taxon>Metazoa</taxon>
        <taxon>Chordata</taxon>
        <taxon>Craniata</taxon>
        <taxon>Vertebrata</taxon>
        <taxon>Euteleostomi</taxon>
        <taxon>Amphibia</taxon>
        <taxon>Batrachia</taxon>
        <taxon>Anura</taxon>
        <taxon>Pipoidea</taxon>
        <taxon>Pipidae</taxon>
        <taxon>Xenopodinae</taxon>
        <taxon>Xenopus</taxon>
        <taxon>Silurana</taxon>
    </lineage>
</organism>
<feature type="compositionally biased region" description="Basic and acidic residues" evidence="1">
    <location>
        <begin position="133"/>
        <end position="150"/>
    </location>
</feature>
<dbReference type="PANTHER" id="PTHR16757:SF1">
    <property type="entry name" value="DENDRIN"/>
    <property type="match status" value="1"/>
</dbReference>
<accession>A0A8J0QZ82</accession>
<dbReference type="Xenbase" id="XB-GENE-29077147">
    <property type="gene designation" value="ddn"/>
</dbReference>
<dbReference type="PANTHER" id="PTHR16757">
    <property type="entry name" value="DENDRIN"/>
    <property type="match status" value="1"/>
</dbReference>
<evidence type="ECO:0000313" key="4">
    <source>
        <dbReference type="Xenbase" id="XB-GENE-29077147"/>
    </source>
</evidence>
<dbReference type="Proteomes" id="UP000008143">
    <property type="component" value="Chromosome 2"/>
</dbReference>
<feature type="region of interest" description="Disordered" evidence="1">
    <location>
        <begin position="546"/>
        <end position="580"/>
    </location>
</feature>
<feature type="region of interest" description="Disordered" evidence="1">
    <location>
        <begin position="1194"/>
        <end position="1215"/>
    </location>
</feature>
<feature type="compositionally biased region" description="Basic and acidic residues" evidence="1">
    <location>
        <begin position="223"/>
        <end position="243"/>
    </location>
</feature>
<reference evidence="3" key="1">
    <citation type="submission" date="2025-08" db="UniProtKB">
        <authorList>
            <consortium name="RefSeq"/>
        </authorList>
    </citation>
    <scope>IDENTIFICATION</scope>
    <source>
        <strain evidence="3">Nigerian</strain>
        <tissue evidence="3">Liver and blood</tissue>
    </source>
</reference>
<feature type="region of interest" description="Disordered" evidence="1">
    <location>
        <begin position="1066"/>
        <end position="1092"/>
    </location>
</feature>
<evidence type="ECO:0000256" key="1">
    <source>
        <dbReference type="SAM" id="MobiDB-lite"/>
    </source>
</evidence>
<feature type="compositionally biased region" description="Polar residues" evidence="1">
    <location>
        <begin position="1030"/>
        <end position="1041"/>
    </location>
</feature>
<evidence type="ECO:0000313" key="3">
    <source>
        <dbReference type="RefSeq" id="XP_004912417.2"/>
    </source>
</evidence>
<dbReference type="GeneID" id="101734041"/>
<feature type="region of interest" description="Disordered" evidence="1">
    <location>
        <begin position="1023"/>
        <end position="1046"/>
    </location>
</feature>
<feature type="region of interest" description="Disordered" evidence="1">
    <location>
        <begin position="605"/>
        <end position="662"/>
    </location>
</feature>